<name>A0A2W2CPF9_9ACTN</name>
<reference evidence="2 3" key="1">
    <citation type="submission" date="2018-01" db="EMBL/GenBank/DDBJ databases">
        <title>Draft genome sequence of Nonomuraea sp. KC333.</title>
        <authorList>
            <person name="Sahin N."/>
            <person name="Saygin H."/>
            <person name="Ay H."/>
        </authorList>
    </citation>
    <scope>NUCLEOTIDE SEQUENCE [LARGE SCALE GENOMIC DNA]</scope>
    <source>
        <strain evidence="2 3">KC333</strain>
    </source>
</reference>
<comment type="caution">
    <text evidence="2">The sequence shown here is derived from an EMBL/GenBank/DDBJ whole genome shotgun (WGS) entry which is preliminary data.</text>
</comment>
<evidence type="ECO:0000313" key="2">
    <source>
        <dbReference type="EMBL" id="PZG01412.1"/>
    </source>
</evidence>
<dbReference type="Proteomes" id="UP000249304">
    <property type="component" value="Unassembled WGS sequence"/>
</dbReference>
<gene>
    <name evidence="2" type="ORF">C1J01_48030</name>
</gene>
<proteinExistence type="predicted"/>
<protein>
    <submittedName>
        <fullName evidence="2">Uncharacterized protein</fullName>
    </submittedName>
</protein>
<evidence type="ECO:0000313" key="3">
    <source>
        <dbReference type="Proteomes" id="UP000249304"/>
    </source>
</evidence>
<dbReference type="EMBL" id="POUD01000569">
    <property type="protein sequence ID" value="PZG01412.1"/>
    <property type="molecule type" value="Genomic_DNA"/>
</dbReference>
<feature type="non-terminal residue" evidence="2">
    <location>
        <position position="1"/>
    </location>
</feature>
<dbReference type="AlphaFoldDB" id="A0A2W2CPF9"/>
<organism evidence="2 3">
    <name type="scientific">Nonomuraea aridisoli</name>
    <dbReference type="NCBI Taxonomy" id="2070368"/>
    <lineage>
        <taxon>Bacteria</taxon>
        <taxon>Bacillati</taxon>
        <taxon>Actinomycetota</taxon>
        <taxon>Actinomycetes</taxon>
        <taxon>Streptosporangiales</taxon>
        <taxon>Streptosporangiaceae</taxon>
        <taxon>Nonomuraea</taxon>
    </lineage>
</organism>
<accession>A0A2W2CPF9</accession>
<keyword evidence="3" id="KW-1185">Reference proteome</keyword>
<sequence>PTPSDPPASEPAEPSTTPSETPASTHRAAPGSPITHNEFDDWRFSMGTVKFNANKVGGWTYDSCDPVDGRGVLAKNKCQRAIQLAYSAYGGHLKAVQIAMSFPTDQAAKTAADRLSKLNSDAVRWRVDKTLDTYAYGKILTGASKKYLVITIVTADKSARAAATNFHSYLQADHAGYFLSRDLTITS</sequence>
<feature type="region of interest" description="Disordered" evidence="1">
    <location>
        <begin position="1"/>
        <end position="36"/>
    </location>
</feature>
<feature type="compositionally biased region" description="Low complexity" evidence="1">
    <location>
        <begin position="10"/>
        <end position="25"/>
    </location>
</feature>
<evidence type="ECO:0000256" key="1">
    <source>
        <dbReference type="SAM" id="MobiDB-lite"/>
    </source>
</evidence>